<dbReference type="InterPro" id="IPR005135">
    <property type="entry name" value="Endo/exonuclease/phosphatase"/>
</dbReference>
<dbReference type="OrthoDB" id="6422040at2759"/>
<name>A0A4Y2Q7T3_ARAVE</name>
<sequence length="298" mass="33551">MASFVSWNCRGIKHKSTNLKDIINDYQPVCIALQETHLKDEDQINIKYYTVLTKNNINGRASGGVALLVAHDSPCIPLNLNTQLQAVAARIQVQSFLTICNLYLPPNQPIDQTHLNNLISQLPVPFLLLGDFNGHSPLWGSPDSNSRGFQIEQLLTDHNLCLINSGQPTYFHQPTRTFHVMDLAICSPSILPFLDLTIDDNLHNSDHFPVILTDNRSGQYTSYLSQKYVFAAANWVKFSLLANITSEMVENNTIDDAVSLVTKTIIDAANDSIPRSKGKNRKQNKPWWTMNANRHKRD</sequence>
<evidence type="ECO:0000313" key="3">
    <source>
        <dbReference type="EMBL" id="GBN58667.1"/>
    </source>
</evidence>
<dbReference type="SUPFAM" id="SSF56219">
    <property type="entry name" value="DNase I-like"/>
    <property type="match status" value="1"/>
</dbReference>
<dbReference type="InterPro" id="IPR036691">
    <property type="entry name" value="Endo/exonu/phosph_ase_sf"/>
</dbReference>
<dbReference type="GO" id="GO:0003964">
    <property type="term" value="F:RNA-directed DNA polymerase activity"/>
    <property type="evidence" value="ECO:0007669"/>
    <property type="project" value="UniProtKB-KW"/>
</dbReference>
<organism evidence="3 4">
    <name type="scientific">Araneus ventricosus</name>
    <name type="common">Orbweaver spider</name>
    <name type="synonym">Epeira ventricosa</name>
    <dbReference type="NCBI Taxonomy" id="182803"/>
    <lineage>
        <taxon>Eukaryota</taxon>
        <taxon>Metazoa</taxon>
        <taxon>Ecdysozoa</taxon>
        <taxon>Arthropoda</taxon>
        <taxon>Chelicerata</taxon>
        <taxon>Arachnida</taxon>
        <taxon>Araneae</taxon>
        <taxon>Araneomorphae</taxon>
        <taxon>Entelegynae</taxon>
        <taxon>Araneoidea</taxon>
        <taxon>Araneidae</taxon>
        <taxon>Araneus</taxon>
    </lineage>
</organism>
<keyword evidence="4" id="KW-1185">Reference proteome</keyword>
<dbReference type="Proteomes" id="UP000499080">
    <property type="component" value="Unassembled WGS sequence"/>
</dbReference>
<keyword evidence="3" id="KW-0548">Nucleotidyltransferase</keyword>
<accession>A0A4Y2Q7T3</accession>
<dbReference type="Gene3D" id="3.60.10.10">
    <property type="entry name" value="Endonuclease/exonuclease/phosphatase"/>
    <property type="match status" value="1"/>
</dbReference>
<comment type="caution">
    <text evidence="3">The sequence shown here is derived from an EMBL/GenBank/DDBJ whole genome shotgun (WGS) entry which is preliminary data.</text>
</comment>
<protein>
    <submittedName>
        <fullName evidence="3">RNA-directed DNA polymerase from mobile element jockey</fullName>
    </submittedName>
</protein>
<evidence type="ECO:0000313" key="4">
    <source>
        <dbReference type="Proteomes" id="UP000499080"/>
    </source>
</evidence>
<keyword evidence="3" id="KW-0695">RNA-directed DNA polymerase</keyword>
<feature type="domain" description="Endonuclease/exonuclease/phosphatase" evidence="2">
    <location>
        <begin position="98"/>
        <end position="211"/>
    </location>
</feature>
<gene>
    <name evidence="3" type="primary">pol_1607</name>
    <name evidence="3" type="ORF">AVEN_243524_1</name>
</gene>
<feature type="region of interest" description="Disordered" evidence="1">
    <location>
        <begin position="272"/>
        <end position="298"/>
    </location>
</feature>
<reference evidence="3 4" key="1">
    <citation type="journal article" date="2019" name="Sci. Rep.">
        <title>Orb-weaving spider Araneus ventricosus genome elucidates the spidroin gene catalogue.</title>
        <authorList>
            <person name="Kono N."/>
            <person name="Nakamura H."/>
            <person name="Ohtoshi R."/>
            <person name="Moran D.A.P."/>
            <person name="Shinohara A."/>
            <person name="Yoshida Y."/>
            <person name="Fujiwara M."/>
            <person name="Mori M."/>
            <person name="Tomita M."/>
            <person name="Arakawa K."/>
        </authorList>
    </citation>
    <scope>NUCLEOTIDE SEQUENCE [LARGE SCALE GENOMIC DNA]</scope>
</reference>
<evidence type="ECO:0000256" key="1">
    <source>
        <dbReference type="SAM" id="MobiDB-lite"/>
    </source>
</evidence>
<evidence type="ECO:0000259" key="2">
    <source>
        <dbReference type="Pfam" id="PF14529"/>
    </source>
</evidence>
<dbReference type="EMBL" id="BGPR01012976">
    <property type="protein sequence ID" value="GBN58667.1"/>
    <property type="molecule type" value="Genomic_DNA"/>
</dbReference>
<dbReference type="PANTHER" id="PTHR33273:SF4">
    <property type="entry name" value="ENDONUCLEASE_EXONUCLEASE_PHOSPHATASE DOMAIN-CONTAINING PROTEIN"/>
    <property type="match status" value="1"/>
</dbReference>
<keyword evidence="3" id="KW-0808">Transferase</keyword>
<dbReference type="AlphaFoldDB" id="A0A4Y2Q7T3"/>
<dbReference type="Pfam" id="PF14529">
    <property type="entry name" value="Exo_endo_phos_2"/>
    <property type="match status" value="1"/>
</dbReference>
<dbReference type="PANTHER" id="PTHR33273">
    <property type="entry name" value="DOMAIN-CONTAINING PROTEIN, PUTATIVE-RELATED"/>
    <property type="match status" value="1"/>
</dbReference>
<proteinExistence type="predicted"/>